<keyword evidence="13" id="KW-1185">Reference proteome</keyword>
<dbReference type="GO" id="GO:0008270">
    <property type="term" value="F:zinc ion binding"/>
    <property type="evidence" value="ECO:0007669"/>
    <property type="project" value="UniProtKB-KW"/>
</dbReference>
<keyword evidence="6 8" id="KW-0443">Lipid metabolism</keyword>
<dbReference type="InterPro" id="IPR002641">
    <property type="entry name" value="PNPLA_dom"/>
</dbReference>
<keyword evidence="3 8" id="KW-0378">Hydrolase</keyword>
<dbReference type="InterPro" id="IPR001841">
    <property type="entry name" value="Znf_RING"/>
</dbReference>
<keyword evidence="1" id="KW-0479">Metal-binding</keyword>
<evidence type="ECO:0000259" key="10">
    <source>
        <dbReference type="PROSITE" id="PS50089"/>
    </source>
</evidence>
<dbReference type="SUPFAM" id="SSF52151">
    <property type="entry name" value="FabD/lysophospholipase-like"/>
    <property type="match status" value="1"/>
</dbReference>
<dbReference type="PROSITE" id="PS51635">
    <property type="entry name" value="PNPLA"/>
    <property type="match status" value="1"/>
</dbReference>
<evidence type="ECO:0000256" key="7">
    <source>
        <dbReference type="PROSITE-ProRule" id="PRU00175"/>
    </source>
</evidence>
<keyword evidence="2 7" id="KW-0863">Zinc-finger</keyword>
<dbReference type="PROSITE" id="PS00518">
    <property type="entry name" value="ZF_RING_1"/>
    <property type="match status" value="1"/>
</dbReference>
<evidence type="ECO:0000256" key="8">
    <source>
        <dbReference type="PROSITE-ProRule" id="PRU01161"/>
    </source>
</evidence>
<feature type="short sequence motif" description="DGA/G" evidence="8">
    <location>
        <begin position="924"/>
        <end position="926"/>
    </location>
</feature>
<dbReference type="Pfam" id="PF01734">
    <property type="entry name" value="Patatin"/>
    <property type="match status" value="1"/>
</dbReference>
<keyword evidence="5 8" id="KW-0442">Lipid degradation</keyword>
<gene>
    <name evidence="12" type="ORF">CC78DRAFT_577537</name>
</gene>
<feature type="short sequence motif" description="GXGXXG" evidence="8">
    <location>
        <begin position="725"/>
        <end position="730"/>
    </location>
</feature>
<evidence type="ECO:0000256" key="3">
    <source>
        <dbReference type="ARBA" id="ARBA00022801"/>
    </source>
</evidence>
<dbReference type="EMBL" id="ML986594">
    <property type="protein sequence ID" value="KAF2267002.1"/>
    <property type="molecule type" value="Genomic_DNA"/>
</dbReference>
<dbReference type="PANTHER" id="PTHR24185">
    <property type="entry name" value="CALCIUM-INDEPENDENT PHOSPHOLIPASE A2-GAMMA"/>
    <property type="match status" value="1"/>
</dbReference>
<dbReference type="CDD" id="cd07199">
    <property type="entry name" value="Pat17_PNPLA8_PNPLA9_like"/>
    <property type="match status" value="1"/>
</dbReference>
<feature type="domain" description="PNPLA" evidence="11">
    <location>
        <begin position="721"/>
        <end position="937"/>
    </location>
</feature>
<dbReference type="GO" id="GO:0046486">
    <property type="term" value="P:glycerolipid metabolic process"/>
    <property type="evidence" value="ECO:0007669"/>
    <property type="project" value="UniProtKB-ARBA"/>
</dbReference>
<name>A0A9P4KFI2_9PLEO</name>
<dbReference type="GO" id="GO:0019369">
    <property type="term" value="P:arachidonate metabolic process"/>
    <property type="evidence" value="ECO:0007669"/>
    <property type="project" value="TreeGrafter"/>
</dbReference>
<dbReference type="GO" id="GO:0047499">
    <property type="term" value="F:calcium-independent phospholipase A2 activity"/>
    <property type="evidence" value="ECO:0007669"/>
    <property type="project" value="TreeGrafter"/>
</dbReference>
<evidence type="ECO:0000313" key="13">
    <source>
        <dbReference type="Proteomes" id="UP000800093"/>
    </source>
</evidence>
<feature type="domain" description="RING-type" evidence="10">
    <location>
        <begin position="651"/>
        <end position="697"/>
    </location>
</feature>
<feature type="short sequence motif" description="GXSXG" evidence="8">
    <location>
        <begin position="759"/>
        <end position="763"/>
    </location>
</feature>
<feature type="region of interest" description="Disordered" evidence="9">
    <location>
        <begin position="1"/>
        <end position="26"/>
    </location>
</feature>
<organism evidence="12 13">
    <name type="scientific">Lojkania enalia</name>
    <dbReference type="NCBI Taxonomy" id="147567"/>
    <lineage>
        <taxon>Eukaryota</taxon>
        <taxon>Fungi</taxon>
        <taxon>Dikarya</taxon>
        <taxon>Ascomycota</taxon>
        <taxon>Pezizomycotina</taxon>
        <taxon>Dothideomycetes</taxon>
        <taxon>Pleosporomycetidae</taxon>
        <taxon>Pleosporales</taxon>
        <taxon>Pleosporales incertae sedis</taxon>
        <taxon>Lojkania</taxon>
    </lineage>
</organism>
<proteinExistence type="predicted"/>
<reference evidence="13" key="1">
    <citation type="journal article" date="2020" name="Stud. Mycol.">
        <title>101 Dothideomycetes genomes: A test case for predicting lifestyles and emergence of pathogens.</title>
        <authorList>
            <person name="Haridas S."/>
            <person name="Albert R."/>
            <person name="Binder M."/>
            <person name="Bloem J."/>
            <person name="LaButti K."/>
            <person name="Salamov A."/>
            <person name="Andreopoulos B."/>
            <person name="Baker S."/>
            <person name="Barry K."/>
            <person name="Bills G."/>
            <person name="Bluhm B."/>
            <person name="Cannon C."/>
            <person name="Castanera R."/>
            <person name="Culley D."/>
            <person name="Daum C."/>
            <person name="Ezra D."/>
            <person name="Gonzalez J."/>
            <person name="Henrissat B."/>
            <person name="Kuo A."/>
            <person name="Liang C."/>
            <person name="Lipzen A."/>
            <person name="Lutzoni F."/>
            <person name="Magnuson J."/>
            <person name="Mondo S."/>
            <person name="Nolan M."/>
            <person name="Ohm R."/>
            <person name="Pangilinan J."/>
            <person name="Park H.-J."/>
            <person name="Ramirez L."/>
            <person name="Alfaro M."/>
            <person name="Sun H."/>
            <person name="Tritt A."/>
            <person name="Yoshinaga Y."/>
            <person name="Zwiers L.-H."/>
            <person name="Turgeon B."/>
            <person name="Goodwin S."/>
            <person name="Spatafora J."/>
            <person name="Crous P."/>
            <person name="Grigoriev I."/>
        </authorList>
    </citation>
    <scope>NUCLEOTIDE SEQUENCE [LARGE SCALE GENOMIC DNA]</scope>
    <source>
        <strain evidence="13">CBS 304.66</strain>
    </source>
</reference>
<evidence type="ECO:0000256" key="4">
    <source>
        <dbReference type="ARBA" id="ARBA00022833"/>
    </source>
</evidence>
<feature type="active site" description="Proton acceptor" evidence="8">
    <location>
        <position position="924"/>
    </location>
</feature>
<dbReference type="PROSITE" id="PS50089">
    <property type="entry name" value="ZF_RING_2"/>
    <property type="match status" value="1"/>
</dbReference>
<sequence length="1174" mass="132269">MAEESHDVMGLASPQDIVTPPQSPTTDRNCSWDNDCAENRESHLAFCSKCDEIYCLVHWPEERKHKPSHPQFSSHRQLPLSFPDFLQTAFSEPSDADTRARLHEDDMQSLWFGLKTRKDASPQFINRDAYLDIINTSGFFPREKQFPMLISFIGPTGAGKSTVIKALSLIAHASRKDRELLKPIPGAASTAGGASSSDLHLYGDGATIDTSNPILFADCEGLYGGVPEAADIKDKVWNKSKKTLNQTWRYVREFPSKIVGESVPTRRYCVEDLYPRILYSFSDVVCFVTQQTNIVENTLEKLVIWADKVLARTINQPTLPYAIIILNGTRGHPNEWLDEDEATKGILSRAKQATEFSPEIKEIIKKWIQAPVPPSKELDSIHDIAQFYFDEIRVVYIPDKNHTAPDILYRQIEQLRNRIVVGATHIQAQKEGSWSQLNSVQLQTYFNRAFTHFCTSPDSPFDFYEESKANCPLPVAISQHITHLMDLKASKFARGNSSDTERNEDRTIRLVASFLSLATLEREFIPHPTTIFESELKSHCYSAYERHYSTAACAFHLNGTYCANSRNGHRKGHQDSNGRLLGPGEFQLPYNSATQIAFVDSIGLAFRVRAQKLSQHKNTPSEYKAAVLKEHMLTLATERKLWCSIASNKTCLCCLMSIPHYVLPCRHALCEKCVKRIGERDSRDDTLFYVKVCPLCQGNTAVYGRPWEIRFMPACVGPRVLSLDGGGVRGIISVKILEMLEKQTRLDIPIHQFFDMIVGTSTGGIIALGLGCNLWSASKTCATFKKLAKESFKRHNGSSLPIFSWLITYFNDSMYRTDAIEEQLKTAFGDASPPTLFGNCGWKEASRSGDQQRALKVAVTTTACMTNEAFILANYNRMETENRVRVYREDHPHLDLNVWEAARCTSAAPMYFKAYNTANGYFQDGGLNYNNPIELAMNESHAIWPGRPRDDLVVSIGTGRRDDPPVEKQANWTAKLSGFLGRSFSSFMNTLDTEVQWRRFNSGLNEERSRFHRLNLKVASLPDLADISEVDKLEQQTEAGFELGGVEFDSLQKAADALVASLFYFRIHESAKVAVNSYQVKGSIHCRLEHKYQIKAIGGCFMQKREFIVCGRTIEIPSFELENVRNGVDFQLDFDLAVVDEDGAFSITLGSGDTGHHIGNSPWTFEEVWKLEST</sequence>
<protein>
    <recommendedName>
        <fullName evidence="14">PNPLA domain-containing protein</fullName>
    </recommendedName>
</protein>
<keyword evidence="4" id="KW-0862">Zinc</keyword>
<evidence type="ECO:0000313" key="12">
    <source>
        <dbReference type="EMBL" id="KAF2267002.1"/>
    </source>
</evidence>
<dbReference type="AlphaFoldDB" id="A0A9P4KFI2"/>
<evidence type="ECO:0000256" key="1">
    <source>
        <dbReference type="ARBA" id="ARBA00022723"/>
    </source>
</evidence>
<dbReference type="PANTHER" id="PTHR24185:SF1">
    <property type="entry name" value="CALCIUM-INDEPENDENT PHOSPHOLIPASE A2-GAMMA"/>
    <property type="match status" value="1"/>
</dbReference>
<evidence type="ECO:0000256" key="6">
    <source>
        <dbReference type="ARBA" id="ARBA00023098"/>
    </source>
</evidence>
<evidence type="ECO:0000256" key="2">
    <source>
        <dbReference type="ARBA" id="ARBA00022771"/>
    </source>
</evidence>
<dbReference type="OrthoDB" id="194358at2759"/>
<evidence type="ECO:0000256" key="9">
    <source>
        <dbReference type="SAM" id="MobiDB-lite"/>
    </source>
</evidence>
<dbReference type="Proteomes" id="UP000800093">
    <property type="component" value="Unassembled WGS sequence"/>
</dbReference>
<evidence type="ECO:0008006" key="14">
    <source>
        <dbReference type="Google" id="ProtNLM"/>
    </source>
</evidence>
<accession>A0A9P4KFI2</accession>
<dbReference type="Gene3D" id="3.40.1090.10">
    <property type="entry name" value="Cytosolic phospholipase A2 catalytic domain"/>
    <property type="match status" value="1"/>
</dbReference>
<evidence type="ECO:0000256" key="5">
    <source>
        <dbReference type="ARBA" id="ARBA00022963"/>
    </source>
</evidence>
<dbReference type="SUPFAM" id="SSF57850">
    <property type="entry name" value="RING/U-box"/>
    <property type="match status" value="1"/>
</dbReference>
<dbReference type="InterPro" id="IPR017907">
    <property type="entry name" value="Znf_RING_CS"/>
</dbReference>
<feature type="active site" description="Nucleophile" evidence="8">
    <location>
        <position position="761"/>
    </location>
</feature>
<evidence type="ECO:0000259" key="11">
    <source>
        <dbReference type="PROSITE" id="PS51635"/>
    </source>
</evidence>
<dbReference type="InterPro" id="IPR016035">
    <property type="entry name" value="Acyl_Trfase/lysoPLipase"/>
</dbReference>
<dbReference type="GO" id="GO:0016020">
    <property type="term" value="C:membrane"/>
    <property type="evidence" value="ECO:0007669"/>
    <property type="project" value="TreeGrafter"/>
</dbReference>
<comment type="caution">
    <text evidence="12">The sequence shown here is derived from an EMBL/GenBank/DDBJ whole genome shotgun (WGS) entry which is preliminary data.</text>
</comment>
<dbReference type="GO" id="GO:0016042">
    <property type="term" value="P:lipid catabolic process"/>
    <property type="evidence" value="ECO:0007669"/>
    <property type="project" value="UniProtKB-UniRule"/>
</dbReference>